<name>A0A511J8A6_9CELL</name>
<dbReference type="PANTHER" id="PTHR32282">
    <property type="entry name" value="BINDING PROTEIN TRANSPEPTIDASE, PUTATIVE-RELATED"/>
    <property type="match status" value="1"/>
</dbReference>
<keyword evidence="5" id="KW-0328">Glycosyltransferase</keyword>
<keyword evidence="4" id="KW-0645">Protease</keyword>
<evidence type="ECO:0000259" key="15">
    <source>
        <dbReference type="PROSITE" id="PS51178"/>
    </source>
</evidence>
<dbReference type="SUPFAM" id="SSF53955">
    <property type="entry name" value="Lysozyme-like"/>
    <property type="match status" value="1"/>
</dbReference>
<dbReference type="FunFam" id="1.10.3810.10:FF:000001">
    <property type="entry name" value="Penicillin-binding protein 1A"/>
    <property type="match status" value="1"/>
</dbReference>
<keyword evidence="10" id="KW-0511">Multifunctional enzyme</keyword>
<evidence type="ECO:0000256" key="9">
    <source>
        <dbReference type="ARBA" id="ARBA00022984"/>
    </source>
</evidence>
<keyword evidence="8" id="KW-0133">Cell shape</keyword>
<keyword evidence="9" id="KW-0573">Peptidoglycan synthesis</keyword>
<keyword evidence="6" id="KW-0808">Transferase</keyword>
<dbReference type="PROSITE" id="PS51178">
    <property type="entry name" value="PASTA"/>
    <property type="match status" value="1"/>
</dbReference>
<keyword evidence="3 16" id="KW-0121">Carboxypeptidase</keyword>
<feature type="compositionally biased region" description="Low complexity" evidence="14">
    <location>
        <begin position="780"/>
        <end position="789"/>
    </location>
</feature>
<organism evidence="16 17">
    <name type="scientific">Cellulomonas composti</name>
    <dbReference type="NCBI Taxonomy" id="266130"/>
    <lineage>
        <taxon>Bacteria</taxon>
        <taxon>Bacillati</taxon>
        <taxon>Actinomycetota</taxon>
        <taxon>Actinomycetes</taxon>
        <taxon>Micrococcales</taxon>
        <taxon>Cellulomonadaceae</taxon>
        <taxon>Cellulomonas</taxon>
    </lineage>
</organism>
<evidence type="ECO:0000313" key="16">
    <source>
        <dbReference type="EMBL" id="GEL93943.1"/>
    </source>
</evidence>
<evidence type="ECO:0000256" key="8">
    <source>
        <dbReference type="ARBA" id="ARBA00022960"/>
    </source>
</evidence>
<evidence type="ECO:0000256" key="1">
    <source>
        <dbReference type="ARBA" id="ARBA00007090"/>
    </source>
</evidence>
<dbReference type="GO" id="GO:0009002">
    <property type="term" value="F:serine-type D-Ala-D-Ala carboxypeptidase activity"/>
    <property type="evidence" value="ECO:0007669"/>
    <property type="project" value="UniProtKB-EC"/>
</dbReference>
<dbReference type="GO" id="GO:0008658">
    <property type="term" value="F:penicillin binding"/>
    <property type="evidence" value="ECO:0007669"/>
    <property type="project" value="InterPro"/>
</dbReference>
<evidence type="ECO:0000256" key="11">
    <source>
        <dbReference type="ARBA" id="ARBA00023316"/>
    </source>
</evidence>
<evidence type="ECO:0000256" key="12">
    <source>
        <dbReference type="ARBA" id="ARBA00034000"/>
    </source>
</evidence>
<evidence type="ECO:0000256" key="3">
    <source>
        <dbReference type="ARBA" id="ARBA00022645"/>
    </source>
</evidence>
<comment type="catalytic activity">
    <reaction evidence="12">
        <text>Preferential cleavage: (Ac)2-L-Lys-D-Ala-|-D-Ala. Also transpeptidation of peptidyl-alanyl moieties that are N-acyl substituents of D-alanine.</text>
        <dbReference type="EC" id="3.4.16.4"/>
    </reaction>
</comment>
<dbReference type="InterPro" id="IPR005543">
    <property type="entry name" value="PASTA_dom"/>
</dbReference>
<comment type="similarity">
    <text evidence="2">In the N-terminal section; belongs to the glycosyltransferase 51 family.</text>
</comment>
<dbReference type="PANTHER" id="PTHR32282:SF33">
    <property type="entry name" value="PEPTIDOGLYCAN GLYCOSYLTRANSFERASE"/>
    <property type="match status" value="1"/>
</dbReference>
<evidence type="ECO:0000256" key="6">
    <source>
        <dbReference type="ARBA" id="ARBA00022679"/>
    </source>
</evidence>
<proteinExistence type="inferred from homology"/>
<dbReference type="GO" id="GO:0009252">
    <property type="term" value="P:peptidoglycan biosynthetic process"/>
    <property type="evidence" value="ECO:0007669"/>
    <property type="project" value="UniProtKB-KW"/>
</dbReference>
<evidence type="ECO:0000256" key="14">
    <source>
        <dbReference type="SAM" id="MobiDB-lite"/>
    </source>
</evidence>
<feature type="domain" description="PASTA" evidence="15">
    <location>
        <begin position="703"/>
        <end position="767"/>
    </location>
</feature>
<dbReference type="GO" id="GO:0006508">
    <property type="term" value="P:proteolysis"/>
    <property type="evidence" value="ECO:0007669"/>
    <property type="project" value="UniProtKB-KW"/>
</dbReference>
<dbReference type="Pfam" id="PF00912">
    <property type="entry name" value="Transgly"/>
    <property type="match status" value="1"/>
</dbReference>
<reference evidence="16 17" key="1">
    <citation type="submission" date="2019-07" db="EMBL/GenBank/DDBJ databases">
        <title>Whole genome shotgun sequence of Cellulomonas composti NBRC 100758.</title>
        <authorList>
            <person name="Hosoyama A."/>
            <person name="Uohara A."/>
            <person name="Ohji S."/>
            <person name="Ichikawa N."/>
        </authorList>
    </citation>
    <scope>NUCLEOTIDE SEQUENCE [LARGE SCALE GENOMIC DNA]</scope>
    <source>
        <strain evidence="16 17">NBRC 100758</strain>
    </source>
</reference>
<dbReference type="Gene3D" id="3.40.710.10">
    <property type="entry name" value="DD-peptidase/beta-lactamase superfamily"/>
    <property type="match status" value="1"/>
</dbReference>
<keyword evidence="17" id="KW-1185">Reference proteome</keyword>
<dbReference type="SUPFAM" id="SSF56601">
    <property type="entry name" value="beta-lactamase/transpeptidase-like"/>
    <property type="match status" value="1"/>
</dbReference>
<dbReference type="CDD" id="cd06577">
    <property type="entry name" value="PASTA_pknB"/>
    <property type="match status" value="1"/>
</dbReference>
<dbReference type="InterPro" id="IPR001264">
    <property type="entry name" value="Glyco_trans_51"/>
</dbReference>
<dbReference type="InterPro" id="IPR036950">
    <property type="entry name" value="PBP_transglycosylase"/>
</dbReference>
<keyword evidence="7" id="KW-0378">Hydrolase</keyword>
<dbReference type="Pfam" id="PF03793">
    <property type="entry name" value="PASTA"/>
    <property type="match status" value="1"/>
</dbReference>
<dbReference type="InterPro" id="IPR012338">
    <property type="entry name" value="Beta-lactam/transpept-like"/>
</dbReference>
<dbReference type="Proteomes" id="UP000321720">
    <property type="component" value="Unassembled WGS sequence"/>
</dbReference>
<keyword evidence="11" id="KW-0961">Cell wall biogenesis/degradation</keyword>
<dbReference type="InterPro" id="IPR050396">
    <property type="entry name" value="Glycosyltr_51/Transpeptidase"/>
</dbReference>
<accession>A0A511J8A6</accession>
<dbReference type="Gene3D" id="1.10.3810.10">
    <property type="entry name" value="Biosynthetic peptidoglycan transglycosylase-like"/>
    <property type="match status" value="1"/>
</dbReference>
<evidence type="ECO:0000313" key="17">
    <source>
        <dbReference type="Proteomes" id="UP000321720"/>
    </source>
</evidence>
<dbReference type="GO" id="GO:0030288">
    <property type="term" value="C:outer membrane-bounded periplasmic space"/>
    <property type="evidence" value="ECO:0007669"/>
    <property type="project" value="TreeGrafter"/>
</dbReference>
<dbReference type="Pfam" id="PF00905">
    <property type="entry name" value="Transpeptidase"/>
    <property type="match status" value="1"/>
</dbReference>
<dbReference type="EMBL" id="BJWG01000002">
    <property type="protein sequence ID" value="GEL93943.1"/>
    <property type="molecule type" value="Genomic_DNA"/>
</dbReference>
<gene>
    <name evidence="16" type="ORF">CCO02nite_06010</name>
</gene>
<feature type="region of interest" description="Disordered" evidence="14">
    <location>
        <begin position="767"/>
        <end position="807"/>
    </location>
</feature>
<dbReference type="GO" id="GO:0008955">
    <property type="term" value="F:peptidoglycan glycosyltransferase activity"/>
    <property type="evidence" value="ECO:0007669"/>
    <property type="project" value="UniProtKB-EC"/>
</dbReference>
<comment type="catalytic activity">
    <reaction evidence="13">
        <text>[GlcNAc-(1-&gt;4)-Mur2Ac(oyl-L-Ala-gamma-D-Glu-L-Lys-D-Ala-D-Ala)](n)-di-trans,octa-cis-undecaprenyl diphosphate + beta-D-GlcNAc-(1-&gt;4)-Mur2Ac(oyl-L-Ala-gamma-D-Glu-L-Lys-D-Ala-D-Ala)-di-trans,octa-cis-undecaprenyl diphosphate = [GlcNAc-(1-&gt;4)-Mur2Ac(oyl-L-Ala-gamma-D-Glu-L-Lys-D-Ala-D-Ala)](n+1)-di-trans,octa-cis-undecaprenyl diphosphate + di-trans,octa-cis-undecaprenyl diphosphate + H(+)</text>
        <dbReference type="Rhea" id="RHEA:23708"/>
        <dbReference type="Rhea" id="RHEA-COMP:9602"/>
        <dbReference type="Rhea" id="RHEA-COMP:9603"/>
        <dbReference type="ChEBI" id="CHEBI:15378"/>
        <dbReference type="ChEBI" id="CHEBI:58405"/>
        <dbReference type="ChEBI" id="CHEBI:60033"/>
        <dbReference type="ChEBI" id="CHEBI:78435"/>
        <dbReference type="EC" id="2.4.99.28"/>
    </reaction>
</comment>
<comment type="caution">
    <text evidence="16">The sequence shown here is derived from an EMBL/GenBank/DDBJ whole genome shotgun (WGS) entry which is preliminary data.</text>
</comment>
<dbReference type="AlphaFoldDB" id="A0A511J8A6"/>
<dbReference type="SMART" id="SM00740">
    <property type="entry name" value="PASTA"/>
    <property type="match status" value="1"/>
</dbReference>
<sequence length="807" mass="85803">MFQALALLLSFVLVAAVGGVLTAGLVLPGVAIANGVTNMTTEAFDDLPTELDQGELPEKSRILAADGTLLATVFYQNRVVVPLTEIAPIMQKAVIAVEDKRFYEHAGVDVQGMLRAAVRNAANTSQEGASTLTQQYVKNVLIEAADDEKDDAAKARAIEAAREAEGTEGIARKLREAKLAITLEKTMTKDAILERYLNIAQFGASVWGVEAAAERYFSVPAADLTYLQAATIAGITQSPSHWDPLLNPANAQERRNVVLLTMYEQDYITKSQYTAGKATPIADTLVPQEPKRGCMSTYTSVPGSGYFCDYVTKVIRDDPAFGKTRDERLQRLYRGGLTITTTLRPENQLQADTAVKAGVSVNDPSGVGTAIVVVEPGTGQIVAMSQNRNYNNTQTVGPRDTSVNYSTSYTYGSSTGFAPGSTFKPFTLLEWLKAGHALEETIDASKMSYEMTEFNSSCGNFAPGTYKFNNSEGGTRRPMTVLEATENSVNSGYIAMAAQLDLCNIMSDAADLGVYRSADTENATTPIPALPANVIGSDSVTPLAMSAAFAAFAADGVYCTPVAILSVTDPEGNSLAVPDANCHQAIESKYARAVNYALEHVWQGTASSLGYPDYTAAGKTGTTSANEDTWFVGYTPKLAAAVWVGYPEGFHSMNGATINGHTYYSGPYGSSIAAPSWRAFMDAATAGQDVGSFPAPDDDQVYGHRISVPSVIGLSESDARSVLEERGFRVYVSSSKVSSDLQEGLVAKQNPASWAVKGSVITLYLSDGSKFQPPDPCQENPDSCGPPDNGGDDDHRGGPGDGGWGNG</sequence>
<dbReference type="InterPro" id="IPR001460">
    <property type="entry name" value="PCN-bd_Tpept"/>
</dbReference>
<evidence type="ECO:0000256" key="4">
    <source>
        <dbReference type="ARBA" id="ARBA00022670"/>
    </source>
</evidence>
<protein>
    <submittedName>
        <fullName evidence="16">Carboxypeptidase</fullName>
    </submittedName>
</protein>
<evidence type="ECO:0000256" key="13">
    <source>
        <dbReference type="ARBA" id="ARBA00049902"/>
    </source>
</evidence>
<evidence type="ECO:0000256" key="10">
    <source>
        <dbReference type="ARBA" id="ARBA00023268"/>
    </source>
</evidence>
<dbReference type="GO" id="GO:0071555">
    <property type="term" value="P:cell wall organization"/>
    <property type="evidence" value="ECO:0007669"/>
    <property type="project" value="UniProtKB-KW"/>
</dbReference>
<evidence type="ECO:0000256" key="7">
    <source>
        <dbReference type="ARBA" id="ARBA00022801"/>
    </source>
</evidence>
<evidence type="ECO:0000256" key="5">
    <source>
        <dbReference type="ARBA" id="ARBA00022676"/>
    </source>
</evidence>
<dbReference type="GO" id="GO:0008360">
    <property type="term" value="P:regulation of cell shape"/>
    <property type="evidence" value="ECO:0007669"/>
    <property type="project" value="UniProtKB-KW"/>
</dbReference>
<dbReference type="InterPro" id="IPR023346">
    <property type="entry name" value="Lysozyme-like_dom_sf"/>
</dbReference>
<dbReference type="Gene3D" id="3.30.10.20">
    <property type="match status" value="1"/>
</dbReference>
<comment type="similarity">
    <text evidence="1">In the C-terminal section; belongs to the transpeptidase family.</text>
</comment>
<evidence type="ECO:0000256" key="2">
    <source>
        <dbReference type="ARBA" id="ARBA00007739"/>
    </source>
</evidence>